<evidence type="ECO:0000256" key="3">
    <source>
        <dbReference type="ARBA" id="ARBA00022475"/>
    </source>
</evidence>
<dbReference type="InterPro" id="IPR035906">
    <property type="entry name" value="MetI-like_sf"/>
</dbReference>
<dbReference type="Gene3D" id="1.10.3720.10">
    <property type="entry name" value="MetI-like"/>
    <property type="match status" value="1"/>
</dbReference>
<dbReference type="PANTHER" id="PTHR43386:SF1">
    <property type="entry name" value="D,D-DIPEPTIDE TRANSPORT SYSTEM PERMEASE PROTEIN DDPC-RELATED"/>
    <property type="match status" value="1"/>
</dbReference>
<evidence type="ECO:0000256" key="5">
    <source>
        <dbReference type="ARBA" id="ARBA00022989"/>
    </source>
</evidence>
<dbReference type="PROSITE" id="PS50928">
    <property type="entry name" value="ABC_TM1"/>
    <property type="match status" value="1"/>
</dbReference>
<dbReference type="InterPro" id="IPR050366">
    <property type="entry name" value="BP-dependent_transpt_permease"/>
</dbReference>
<gene>
    <name evidence="9" type="ORF">UFOPK2922_01266</name>
    <name evidence="10" type="ORF">UFOPK3306_01230</name>
</gene>
<comment type="subcellular location">
    <subcellularLocation>
        <location evidence="1">Cell membrane</location>
        <topology evidence="1">Multi-pass membrane protein</topology>
    </subcellularLocation>
</comment>
<evidence type="ECO:0000259" key="8">
    <source>
        <dbReference type="PROSITE" id="PS50928"/>
    </source>
</evidence>
<organism evidence="10">
    <name type="scientific">freshwater metagenome</name>
    <dbReference type="NCBI Taxonomy" id="449393"/>
    <lineage>
        <taxon>unclassified sequences</taxon>
        <taxon>metagenomes</taxon>
        <taxon>ecological metagenomes</taxon>
    </lineage>
</organism>
<reference evidence="10" key="1">
    <citation type="submission" date="2020-05" db="EMBL/GenBank/DDBJ databases">
        <authorList>
            <person name="Chiriac C."/>
            <person name="Salcher M."/>
            <person name="Ghai R."/>
            <person name="Kavagutti S V."/>
        </authorList>
    </citation>
    <scope>NUCLEOTIDE SEQUENCE</scope>
</reference>
<dbReference type="CDD" id="cd06261">
    <property type="entry name" value="TM_PBP2"/>
    <property type="match status" value="1"/>
</dbReference>
<keyword evidence="6 7" id="KW-0472">Membrane</keyword>
<evidence type="ECO:0000313" key="10">
    <source>
        <dbReference type="EMBL" id="CAB4876519.1"/>
    </source>
</evidence>
<evidence type="ECO:0000313" key="9">
    <source>
        <dbReference type="EMBL" id="CAB4784683.1"/>
    </source>
</evidence>
<evidence type="ECO:0000256" key="2">
    <source>
        <dbReference type="ARBA" id="ARBA00022448"/>
    </source>
</evidence>
<evidence type="ECO:0000256" key="7">
    <source>
        <dbReference type="SAM" id="Phobius"/>
    </source>
</evidence>
<sequence length="263" mass="27646">MGVVVLSLVTLMAIFADILAPQGPEFIDLESVRQPPGNGHFLGTDDVGRDVWARVAFGARTSMVVGVGAVAVALSIGITVGLISGFLGKWADTILMRITDGFMSVPSLILIIIFIAIVGPSLTNVILVIALATWPTSARVVRGQVLALREQEFITAAKVIGVRTPAILKNHILPNLLGPLSVVATFGIAGAILTEAGLSFLGLGVRPPISSWGQMVNLAQQSQILLAEPWIYVPSGVMIVVTVLAVNFIGDGLRKAVDPKSVR</sequence>
<evidence type="ECO:0000256" key="1">
    <source>
        <dbReference type="ARBA" id="ARBA00004651"/>
    </source>
</evidence>
<feature type="transmembrane region" description="Helical" evidence="7">
    <location>
        <begin position="180"/>
        <end position="203"/>
    </location>
</feature>
<dbReference type="GO" id="GO:0005886">
    <property type="term" value="C:plasma membrane"/>
    <property type="evidence" value="ECO:0007669"/>
    <property type="project" value="UniProtKB-SubCell"/>
</dbReference>
<evidence type="ECO:0000256" key="4">
    <source>
        <dbReference type="ARBA" id="ARBA00022692"/>
    </source>
</evidence>
<feature type="transmembrane region" description="Helical" evidence="7">
    <location>
        <begin position="108"/>
        <end position="134"/>
    </location>
</feature>
<dbReference type="PANTHER" id="PTHR43386">
    <property type="entry name" value="OLIGOPEPTIDE TRANSPORT SYSTEM PERMEASE PROTEIN APPC"/>
    <property type="match status" value="1"/>
</dbReference>
<dbReference type="EMBL" id="CAEZZS010000077">
    <property type="protein sequence ID" value="CAB4784683.1"/>
    <property type="molecule type" value="Genomic_DNA"/>
</dbReference>
<evidence type="ECO:0000256" key="6">
    <source>
        <dbReference type="ARBA" id="ARBA00023136"/>
    </source>
</evidence>
<keyword evidence="2" id="KW-0813">Transport</keyword>
<keyword evidence="5 7" id="KW-1133">Transmembrane helix</keyword>
<proteinExistence type="predicted"/>
<keyword evidence="3" id="KW-1003">Cell membrane</keyword>
<dbReference type="InterPro" id="IPR000515">
    <property type="entry name" value="MetI-like"/>
</dbReference>
<keyword evidence="4 7" id="KW-0812">Transmembrane</keyword>
<feature type="transmembrane region" description="Helical" evidence="7">
    <location>
        <begin position="224"/>
        <end position="249"/>
    </location>
</feature>
<dbReference type="AlphaFoldDB" id="A0A6J7E7J1"/>
<feature type="transmembrane region" description="Helical" evidence="7">
    <location>
        <begin position="63"/>
        <end position="87"/>
    </location>
</feature>
<protein>
    <submittedName>
        <fullName evidence="10">Unannotated protein</fullName>
    </submittedName>
</protein>
<name>A0A6J7E7J1_9ZZZZ</name>
<accession>A0A6J7E7J1</accession>
<dbReference type="GO" id="GO:0055085">
    <property type="term" value="P:transmembrane transport"/>
    <property type="evidence" value="ECO:0007669"/>
    <property type="project" value="InterPro"/>
</dbReference>
<dbReference type="Pfam" id="PF00528">
    <property type="entry name" value="BPD_transp_1"/>
    <property type="match status" value="1"/>
</dbReference>
<feature type="domain" description="ABC transmembrane type-1" evidence="8">
    <location>
        <begin position="59"/>
        <end position="250"/>
    </location>
</feature>
<dbReference type="EMBL" id="CAFBLI010000127">
    <property type="protein sequence ID" value="CAB4876519.1"/>
    <property type="molecule type" value="Genomic_DNA"/>
</dbReference>
<dbReference type="SUPFAM" id="SSF161098">
    <property type="entry name" value="MetI-like"/>
    <property type="match status" value="1"/>
</dbReference>